<reference evidence="1 2" key="1">
    <citation type="submission" date="2015-12" db="EMBL/GenBank/DDBJ databases">
        <title>Draft genome sequence of Moniliophthora roreri, the causal agent of frosty pod rot of cacao.</title>
        <authorList>
            <person name="Aime M.C."/>
            <person name="Diaz-Valderrama J.R."/>
            <person name="Kijpornyongpan T."/>
            <person name="Phillips-Mora W."/>
        </authorList>
    </citation>
    <scope>NUCLEOTIDE SEQUENCE [LARGE SCALE GENOMIC DNA]</scope>
    <source>
        <strain evidence="1 2">MCA 2952</strain>
    </source>
</reference>
<organism evidence="1 2">
    <name type="scientific">Moniliophthora roreri</name>
    <name type="common">Frosty pod rot fungus</name>
    <name type="synonym">Monilia roreri</name>
    <dbReference type="NCBI Taxonomy" id="221103"/>
    <lineage>
        <taxon>Eukaryota</taxon>
        <taxon>Fungi</taxon>
        <taxon>Dikarya</taxon>
        <taxon>Basidiomycota</taxon>
        <taxon>Agaricomycotina</taxon>
        <taxon>Agaricomycetes</taxon>
        <taxon>Agaricomycetidae</taxon>
        <taxon>Agaricales</taxon>
        <taxon>Marasmiineae</taxon>
        <taxon>Marasmiaceae</taxon>
        <taxon>Moniliophthora</taxon>
    </lineage>
</organism>
<dbReference type="Proteomes" id="UP000054988">
    <property type="component" value="Unassembled WGS sequence"/>
</dbReference>
<accession>A0A0W0FE31</accession>
<comment type="caution">
    <text evidence="1">The sequence shown here is derived from an EMBL/GenBank/DDBJ whole genome shotgun (WGS) entry which is preliminary data.</text>
</comment>
<evidence type="ECO:0000313" key="2">
    <source>
        <dbReference type="Proteomes" id="UP000054988"/>
    </source>
</evidence>
<evidence type="ECO:0000313" key="1">
    <source>
        <dbReference type="EMBL" id="KTB34571.1"/>
    </source>
</evidence>
<name>A0A0W0FE31_MONRR</name>
<dbReference type="EMBL" id="LATX01002061">
    <property type="protein sequence ID" value="KTB34571.1"/>
    <property type="molecule type" value="Genomic_DNA"/>
</dbReference>
<protein>
    <submittedName>
        <fullName evidence="1">Uncharacterized protein</fullName>
    </submittedName>
</protein>
<gene>
    <name evidence="1" type="ORF">WG66_12852</name>
</gene>
<dbReference type="AlphaFoldDB" id="A0A0W0FE31"/>
<proteinExistence type="predicted"/>
<sequence length="20" mass="2109">MQCSAWCLSLSHSASTTPAK</sequence>